<feature type="transmembrane region" description="Helical" evidence="1">
    <location>
        <begin position="187"/>
        <end position="206"/>
    </location>
</feature>
<evidence type="ECO:0000256" key="1">
    <source>
        <dbReference type="SAM" id="Phobius"/>
    </source>
</evidence>
<name>C7NW80_HALMD</name>
<feature type="transmembrane region" description="Helical" evidence="1">
    <location>
        <begin position="334"/>
        <end position="353"/>
    </location>
</feature>
<keyword evidence="3" id="KW-1185">Reference proteome</keyword>
<dbReference type="STRING" id="485914.Hmuk_0078"/>
<sequence>MIPRSKTQALLLLSWAPLWIYTLFFRDSWPIFLISVAIAIIPPLLYHITEDTVAKKVAVAQIVFISVILQFLLPLESGLRSLPGLDAYWELSAFISILDSGVWNPNQLNHSTVGPYPMIHILSSQIHYITDIPPKTIIKSASVIMSLLILLFIYLVARTLINGDNLIVVVMIPMPFLYQIIVPSGYGRFPLSVAYFFMFILFLINIHRNWERRYMYLSMILIFPLVLSHPFTRVYSAIAALSFSAGVVLSLKRTKIETRSKAIVGIIDPYRLVFLTLLILSLSHIILVSFRSSNALFVVLQSLTQFGEPVVNAQANAQEFQHSILSWPSVRDYLFVYFQLLLIGMVYIICVLGTRVYNNTMKNSVVILITSMLLLNIPIYIFDVVNIFRFTVFFWPIAIIVSAPIVSKNLGRKLLALLIVVLVVSNIAGIYPHMYDNSLPSPSSNVESPPNYDRFTKDHERAVTKFTVFKGKILANDYYKMLLLTGPGEVYSHPKSYSNLSSLDNYDWFLVGSKDSEYIYMRSVDQQYNVTNHDRSNYQSATHMLKVYENGNSTAFKIPS</sequence>
<feature type="transmembrane region" description="Helical" evidence="1">
    <location>
        <begin position="365"/>
        <end position="381"/>
    </location>
</feature>
<feature type="transmembrane region" description="Helical" evidence="1">
    <location>
        <begin position="272"/>
        <end position="290"/>
    </location>
</feature>
<gene>
    <name evidence="2" type="ordered locus">Hmuk_0078</name>
</gene>
<reference evidence="2 3" key="1">
    <citation type="journal article" date="2009" name="Stand. Genomic Sci.">
        <title>Complete genome sequence of Halomicrobium mukohataei type strain (arg-2).</title>
        <authorList>
            <person name="Tindall B.J."/>
            <person name="Schneider S."/>
            <person name="Lapidus A."/>
            <person name="Copeland A."/>
            <person name="Glavina Del Rio T."/>
            <person name="Nolan M."/>
            <person name="Lucas S."/>
            <person name="Chen F."/>
            <person name="Tice H."/>
            <person name="Cheng J.F."/>
            <person name="Saunders E."/>
            <person name="Bruce D."/>
            <person name="Goodwin L."/>
            <person name="Pitluck S."/>
            <person name="Mikhailova N."/>
            <person name="Pati A."/>
            <person name="Ivanova N."/>
            <person name="Mavrommatis K."/>
            <person name="Chen A."/>
            <person name="Palaniappan K."/>
            <person name="Chain P."/>
            <person name="Land M."/>
            <person name="Hauser L."/>
            <person name="Chang Y.J."/>
            <person name="Jeffries C.D."/>
            <person name="Brettin T."/>
            <person name="Han C."/>
            <person name="Rohde M."/>
            <person name="Goker M."/>
            <person name="Bristow J."/>
            <person name="Eisen J.A."/>
            <person name="Markowitz V."/>
            <person name="Hugenholtz P."/>
            <person name="Klenk H.P."/>
            <person name="Kyrpides N.C."/>
            <person name="Detter J.C."/>
        </authorList>
    </citation>
    <scope>NUCLEOTIDE SEQUENCE [LARGE SCALE GENOMIC DNA]</scope>
    <source>
        <strain evidence="3">ATCC 700874 / DSM 12286 / JCM 9738 / NCIMB 13541</strain>
    </source>
</reference>
<keyword evidence="1" id="KW-0472">Membrane</keyword>
<dbReference type="HOGENOM" id="CLU_486279_0_0_2"/>
<evidence type="ECO:0000313" key="2">
    <source>
        <dbReference type="EMBL" id="ACV46221.1"/>
    </source>
</evidence>
<feature type="transmembrane region" description="Helical" evidence="1">
    <location>
        <begin position="414"/>
        <end position="434"/>
    </location>
</feature>
<dbReference type="EMBL" id="CP001688">
    <property type="protein sequence ID" value="ACV46221.1"/>
    <property type="molecule type" value="Genomic_DNA"/>
</dbReference>
<dbReference type="AlphaFoldDB" id="C7NW80"/>
<dbReference type="eggNOG" id="arCOG03185">
    <property type="taxonomic scope" value="Archaea"/>
</dbReference>
<feature type="transmembrane region" description="Helical" evidence="1">
    <location>
        <begin position="164"/>
        <end position="181"/>
    </location>
</feature>
<keyword evidence="1" id="KW-1133">Transmembrane helix</keyword>
<feature type="transmembrane region" description="Helical" evidence="1">
    <location>
        <begin position="7"/>
        <end position="25"/>
    </location>
</feature>
<dbReference type="KEGG" id="hmu:Hmuk_0078"/>
<feature type="transmembrane region" description="Helical" evidence="1">
    <location>
        <begin position="213"/>
        <end position="228"/>
    </location>
</feature>
<feature type="transmembrane region" description="Helical" evidence="1">
    <location>
        <begin position="387"/>
        <end position="407"/>
    </location>
</feature>
<organism evidence="2 3">
    <name type="scientific">Halomicrobium mukohataei (strain ATCC 700874 / DSM 12286 / JCM 9738 / NCIMB 13541)</name>
    <name type="common">Haloarcula mukohataei</name>
    <dbReference type="NCBI Taxonomy" id="485914"/>
    <lineage>
        <taxon>Archaea</taxon>
        <taxon>Methanobacteriati</taxon>
        <taxon>Methanobacteriota</taxon>
        <taxon>Stenosarchaea group</taxon>
        <taxon>Halobacteria</taxon>
        <taxon>Halobacteriales</taxon>
        <taxon>Haloarculaceae</taxon>
        <taxon>Halomicrobium</taxon>
    </lineage>
</organism>
<protein>
    <submittedName>
        <fullName evidence="2">Uncharacterized protein</fullName>
    </submittedName>
</protein>
<feature type="transmembrane region" description="Helical" evidence="1">
    <location>
        <begin position="234"/>
        <end position="251"/>
    </location>
</feature>
<proteinExistence type="predicted"/>
<feature type="transmembrane region" description="Helical" evidence="1">
    <location>
        <begin position="31"/>
        <end position="48"/>
    </location>
</feature>
<accession>C7NW80</accession>
<feature type="transmembrane region" description="Helical" evidence="1">
    <location>
        <begin position="57"/>
        <end position="75"/>
    </location>
</feature>
<dbReference type="Proteomes" id="UP000001746">
    <property type="component" value="Chromosome"/>
</dbReference>
<evidence type="ECO:0000313" key="3">
    <source>
        <dbReference type="Proteomes" id="UP000001746"/>
    </source>
</evidence>
<feature type="transmembrane region" description="Helical" evidence="1">
    <location>
        <begin position="137"/>
        <end position="157"/>
    </location>
</feature>
<keyword evidence="1" id="KW-0812">Transmembrane</keyword>